<organism evidence="1 2">
    <name type="scientific">Paenibacillus phytorum</name>
    <dbReference type="NCBI Taxonomy" id="2654977"/>
    <lineage>
        <taxon>Bacteria</taxon>
        <taxon>Bacillati</taxon>
        <taxon>Bacillota</taxon>
        <taxon>Bacilli</taxon>
        <taxon>Bacillales</taxon>
        <taxon>Paenibacillaceae</taxon>
        <taxon>Paenibacillus</taxon>
    </lineage>
</organism>
<dbReference type="Proteomes" id="UP000616779">
    <property type="component" value="Unassembled WGS sequence"/>
</dbReference>
<protein>
    <submittedName>
        <fullName evidence="1">Uncharacterized protein</fullName>
    </submittedName>
</protein>
<name>A0ABX1Y331_9BACL</name>
<accession>A0ABX1Y331</accession>
<reference evidence="1 2" key="1">
    <citation type="submission" date="2019-10" db="EMBL/GenBank/DDBJ databases">
        <title>Description of Paenibacillus terrestris sp. nov.</title>
        <authorList>
            <person name="Carlier A."/>
            <person name="Qi S."/>
        </authorList>
    </citation>
    <scope>NUCLEOTIDE SEQUENCE [LARGE SCALE GENOMIC DNA]</scope>
    <source>
        <strain evidence="1 2">LMG 31458</strain>
    </source>
</reference>
<evidence type="ECO:0000313" key="1">
    <source>
        <dbReference type="EMBL" id="NOU75262.1"/>
    </source>
</evidence>
<evidence type="ECO:0000313" key="2">
    <source>
        <dbReference type="Proteomes" id="UP000616779"/>
    </source>
</evidence>
<dbReference type="EMBL" id="WHOA01000201">
    <property type="protein sequence ID" value="NOU75262.1"/>
    <property type="molecule type" value="Genomic_DNA"/>
</dbReference>
<keyword evidence="2" id="KW-1185">Reference proteome</keyword>
<proteinExistence type="predicted"/>
<gene>
    <name evidence="1" type="ORF">GC098_28385</name>
</gene>
<sequence>MTNDENKLDLELTDSLTDNLLQIMQGLGNSNDVAIREIEIDLGDNSSIEGAVVYMEGLSTCIP</sequence>
<comment type="caution">
    <text evidence="1">The sequence shown here is derived from an EMBL/GenBank/DDBJ whole genome shotgun (WGS) entry which is preliminary data.</text>
</comment>